<sequence>MLKAIATRQLAKVQLLVDAGARIDLPAKLGIKRTPLQAAAECGAFDILHYLLQKGADPNEPPAMREGGTALQLAAAKGLMGVVALLIERGAEVNAPPGLMLGRTAFEGAAEHGRIEMLLFLAEKGVDLLADDGKQYKRALRFADENGHAAAVLVVERVYAEACQAAGAAMVLGLDDVCQL</sequence>
<dbReference type="Gene3D" id="1.25.40.20">
    <property type="entry name" value="Ankyrin repeat-containing domain"/>
    <property type="match status" value="1"/>
</dbReference>
<evidence type="ECO:0000313" key="5">
    <source>
        <dbReference type="Proteomes" id="UP000800094"/>
    </source>
</evidence>
<dbReference type="PRINTS" id="PR01415">
    <property type="entry name" value="ANKYRIN"/>
</dbReference>
<dbReference type="InterPro" id="IPR051165">
    <property type="entry name" value="Multifunctional_ANK_Repeat"/>
</dbReference>
<dbReference type="PROSITE" id="PS50297">
    <property type="entry name" value="ANK_REP_REGION"/>
    <property type="match status" value="2"/>
</dbReference>
<dbReference type="GeneID" id="54579651"/>
<evidence type="ECO:0000256" key="2">
    <source>
        <dbReference type="ARBA" id="ARBA00023043"/>
    </source>
</evidence>
<dbReference type="RefSeq" id="XP_033675410.1">
    <property type="nucleotide sequence ID" value="XM_033826321.1"/>
</dbReference>
<dbReference type="PROSITE" id="PS50088">
    <property type="entry name" value="ANK_REPEAT"/>
    <property type="match status" value="3"/>
</dbReference>
<protein>
    <submittedName>
        <fullName evidence="4">Ankyrin</fullName>
    </submittedName>
</protein>
<dbReference type="SMART" id="SM00248">
    <property type="entry name" value="ANK"/>
    <property type="match status" value="3"/>
</dbReference>
<evidence type="ECO:0000256" key="3">
    <source>
        <dbReference type="PROSITE-ProRule" id="PRU00023"/>
    </source>
</evidence>
<dbReference type="InterPro" id="IPR036770">
    <property type="entry name" value="Ankyrin_rpt-contain_sf"/>
</dbReference>
<organism evidence="4 5">
    <name type="scientific">Trematosphaeria pertusa</name>
    <dbReference type="NCBI Taxonomy" id="390896"/>
    <lineage>
        <taxon>Eukaryota</taxon>
        <taxon>Fungi</taxon>
        <taxon>Dikarya</taxon>
        <taxon>Ascomycota</taxon>
        <taxon>Pezizomycotina</taxon>
        <taxon>Dothideomycetes</taxon>
        <taxon>Pleosporomycetidae</taxon>
        <taxon>Pleosporales</taxon>
        <taxon>Massarineae</taxon>
        <taxon>Trematosphaeriaceae</taxon>
        <taxon>Trematosphaeria</taxon>
    </lineage>
</organism>
<dbReference type="SUPFAM" id="SSF48403">
    <property type="entry name" value="Ankyrin repeat"/>
    <property type="match status" value="1"/>
</dbReference>
<proteinExistence type="predicted"/>
<dbReference type="AlphaFoldDB" id="A0A6A6HQL4"/>
<dbReference type="OrthoDB" id="539213at2759"/>
<keyword evidence="2 3" id="KW-0040">ANK repeat</keyword>
<dbReference type="InterPro" id="IPR002110">
    <property type="entry name" value="Ankyrin_rpt"/>
</dbReference>
<feature type="repeat" description="ANK" evidence="3">
    <location>
        <begin position="31"/>
        <end position="63"/>
    </location>
</feature>
<keyword evidence="5" id="KW-1185">Reference proteome</keyword>
<evidence type="ECO:0000256" key="1">
    <source>
        <dbReference type="ARBA" id="ARBA00022737"/>
    </source>
</evidence>
<dbReference type="Proteomes" id="UP000800094">
    <property type="component" value="Unassembled WGS sequence"/>
</dbReference>
<gene>
    <name evidence="4" type="ORF">BU26DRAFT_498017</name>
</gene>
<feature type="repeat" description="ANK" evidence="3">
    <location>
        <begin position="101"/>
        <end position="133"/>
    </location>
</feature>
<dbReference type="PANTHER" id="PTHR24123">
    <property type="entry name" value="ANKYRIN REPEAT-CONTAINING"/>
    <property type="match status" value="1"/>
</dbReference>
<dbReference type="EMBL" id="ML987218">
    <property type="protein sequence ID" value="KAF2240406.1"/>
    <property type="molecule type" value="Genomic_DNA"/>
</dbReference>
<feature type="repeat" description="ANK" evidence="3">
    <location>
        <begin position="66"/>
        <end position="98"/>
    </location>
</feature>
<dbReference type="Pfam" id="PF12796">
    <property type="entry name" value="Ank_2"/>
    <property type="match status" value="2"/>
</dbReference>
<dbReference type="PANTHER" id="PTHR24123:SF33">
    <property type="entry name" value="PROTEIN HOS4"/>
    <property type="match status" value="1"/>
</dbReference>
<name>A0A6A6HQL4_9PLEO</name>
<accession>A0A6A6HQL4</accession>
<keyword evidence="1" id="KW-0677">Repeat</keyword>
<evidence type="ECO:0000313" key="4">
    <source>
        <dbReference type="EMBL" id="KAF2240406.1"/>
    </source>
</evidence>
<reference evidence="4" key="1">
    <citation type="journal article" date="2020" name="Stud. Mycol.">
        <title>101 Dothideomycetes genomes: a test case for predicting lifestyles and emergence of pathogens.</title>
        <authorList>
            <person name="Haridas S."/>
            <person name="Albert R."/>
            <person name="Binder M."/>
            <person name="Bloem J."/>
            <person name="Labutti K."/>
            <person name="Salamov A."/>
            <person name="Andreopoulos B."/>
            <person name="Baker S."/>
            <person name="Barry K."/>
            <person name="Bills G."/>
            <person name="Bluhm B."/>
            <person name="Cannon C."/>
            <person name="Castanera R."/>
            <person name="Culley D."/>
            <person name="Daum C."/>
            <person name="Ezra D."/>
            <person name="Gonzalez J."/>
            <person name="Henrissat B."/>
            <person name="Kuo A."/>
            <person name="Liang C."/>
            <person name="Lipzen A."/>
            <person name="Lutzoni F."/>
            <person name="Magnuson J."/>
            <person name="Mondo S."/>
            <person name="Nolan M."/>
            <person name="Ohm R."/>
            <person name="Pangilinan J."/>
            <person name="Park H.-J."/>
            <person name="Ramirez L."/>
            <person name="Alfaro M."/>
            <person name="Sun H."/>
            <person name="Tritt A."/>
            <person name="Yoshinaga Y."/>
            <person name="Zwiers L.-H."/>
            <person name="Turgeon B."/>
            <person name="Goodwin S."/>
            <person name="Spatafora J."/>
            <person name="Crous P."/>
            <person name="Grigoriev I."/>
        </authorList>
    </citation>
    <scope>NUCLEOTIDE SEQUENCE</scope>
    <source>
        <strain evidence="4">CBS 122368</strain>
    </source>
</reference>